<gene>
    <name evidence="1" type="primary">g241</name>
    <name evidence="1" type="ORF">NpPPO83_00000241</name>
</gene>
<dbReference type="EMBL" id="BSXG01000072">
    <property type="protein sequence ID" value="GME35450.1"/>
    <property type="molecule type" value="Genomic_DNA"/>
</dbReference>
<name>A0ACB5SD81_9PEZI</name>
<protein>
    <submittedName>
        <fullName evidence="1">Geranylgeranyl pyrophosphate synthase</fullName>
    </submittedName>
</protein>
<keyword evidence="2" id="KW-1185">Reference proteome</keyword>
<sequence>MEPFQYIKSLPSKSVREKLIDALNVWMNASTDSVEVIKAIVGDTHALSLMLDDFEDSSPLRRGRPAAHGVFGEAQTVNSANFQIVDVIDRASELDDAEFLRVVIAEMKNLLVGQSLDLYWTYNVSVPSIQEYLQMVDGKTGGLFRMISKLLTARSELGPKPATLDRLMVLLGRFFQIRDDYSNLVSDRYTEAKGFCEDLDEGKCSLMLIHALGHAGQESQALLRGMYQQRRAAGCAGPGHKELILAILKEAGSLEHTAAVLGVLGAEMQQEIGAVETRMGKANPALRGLLEALQV</sequence>
<comment type="caution">
    <text evidence="1">The sequence shown here is derived from an EMBL/GenBank/DDBJ whole genome shotgun (WGS) entry which is preliminary data.</text>
</comment>
<proteinExistence type="predicted"/>
<evidence type="ECO:0000313" key="2">
    <source>
        <dbReference type="Proteomes" id="UP001165186"/>
    </source>
</evidence>
<accession>A0ACB5SD81</accession>
<organism evidence="1 2">
    <name type="scientific">Neofusicoccum parvum</name>
    <dbReference type="NCBI Taxonomy" id="310453"/>
    <lineage>
        <taxon>Eukaryota</taxon>
        <taxon>Fungi</taxon>
        <taxon>Dikarya</taxon>
        <taxon>Ascomycota</taxon>
        <taxon>Pezizomycotina</taxon>
        <taxon>Dothideomycetes</taxon>
        <taxon>Dothideomycetes incertae sedis</taxon>
        <taxon>Botryosphaeriales</taxon>
        <taxon>Botryosphaeriaceae</taxon>
        <taxon>Neofusicoccum</taxon>
    </lineage>
</organism>
<evidence type="ECO:0000313" key="1">
    <source>
        <dbReference type="EMBL" id="GME35450.1"/>
    </source>
</evidence>
<reference evidence="1" key="1">
    <citation type="submission" date="2024-09" db="EMBL/GenBank/DDBJ databases">
        <title>Draft Genome Sequences of Neofusicoccum parvum.</title>
        <authorList>
            <person name="Ashida A."/>
            <person name="Camagna M."/>
            <person name="Tanaka A."/>
            <person name="Takemoto D."/>
        </authorList>
    </citation>
    <scope>NUCLEOTIDE SEQUENCE</scope>
    <source>
        <strain evidence="1">PPO83</strain>
    </source>
</reference>
<dbReference type="Proteomes" id="UP001165186">
    <property type="component" value="Unassembled WGS sequence"/>
</dbReference>